<comment type="caution">
    <text evidence="1">The sequence shown here is derived from an EMBL/GenBank/DDBJ whole genome shotgun (WGS) entry which is preliminary data.</text>
</comment>
<protein>
    <submittedName>
        <fullName evidence="1">Uncharacterized protein</fullName>
    </submittedName>
</protein>
<dbReference type="Proteomes" id="UP000717364">
    <property type="component" value="Unassembled WGS sequence"/>
</dbReference>
<accession>A0A947DIT8</accession>
<reference evidence="1" key="2">
    <citation type="journal article" date="2021" name="Mar. Drugs">
        <title>Genome Reduction and Secondary Metabolism of the Marine Sponge-Associated Cyanobacterium Leptothoe.</title>
        <authorList>
            <person name="Konstantinou D."/>
            <person name="Popin R.V."/>
            <person name="Fewer D.P."/>
            <person name="Sivonen K."/>
            <person name="Gkelis S."/>
        </authorList>
    </citation>
    <scope>NUCLEOTIDE SEQUENCE</scope>
    <source>
        <strain evidence="1">TAU-MAC 1115</strain>
    </source>
</reference>
<organism evidence="1 2">
    <name type="scientific">Leptothoe spongobia TAU-MAC 1115</name>
    <dbReference type="NCBI Taxonomy" id="1967444"/>
    <lineage>
        <taxon>Bacteria</taxon>
        <taxon>Bacillati</taxon>
        <taxon>Cyanobacteriota</taxon>
        <taxon>Cyanophyceae</taxon>
        <taxon>Nodosilineales</taxon>
        <taxon>Cymatolegaceae</taxon>
        <taxon>Leptothoe</taxon>
        <taxon>Leptothoe spongobia</taxon>
    </lineage>
</organism>
<name>A0A947DIT8_9CYAN</name>
<dbReference type="RefSeq" id="WP_215610301.1">
    <property type="nucleotide sequence ID" value="NZ_JADOES010000041.1"/>
</dbReference>
<proteinExistence type="predicted"/>
<reference evidence="1" key="1">
    <citation type="submission" date="2020-11" db="EMBL/GenBank/DDBJ databases">
        <authorList>
            <person name="Konstantinou D."/>
            <person name="Gkelis S."/>
            <person name="Popin R."/>
            <person name="Fewer D."/>
            <person name="Sivonen K."/>
        </authorList>
    </citation>
    <scope>NUCLEOTIDE SEQUENCE</scope>
    <source>
        <strain evidence="1">TAU-MAC 1115</strain>
    </source>
</reference>
<gene>
    <name evidence="1" type="ORF">IXB50_17565</name>
</gene>
<sequence length="209" mass="23318">MTRQMLSLFKQLGVAGGLILLGVPAALAEPGWRDWQKITGSNEPLPHSAGFSNLELGGYLEYEDRCAQAAFAAQEPFTYWYRLSDLVWEIGTGEVENRCQEGDKVVTTYSSRATLRAIDEPYCLQVNTDVGSGLRLREERSVESRQIGFLPNGTEIFPLSLPASIMTDETGRQWLLMEQRSDRTQLEGWASISSGIGEYVNFRLCSPDV</sequence>
<evidence type="ECO:0000313" key="2">
    <source>
        <dbReference type="Proteomes" id="UP000717364"/>
    </source>
</evidence>
<evidence type="ECO:0000313" key="1">
    <source>
        <dbReference type="EMBL" id="MBT9317235.1"/>
    </source>
</evidence>
<dbReference type="AlphaFoldDB" id="A0A947DIT8"/>
<keyword evidence="2" id="KW-1185">Reference proteome</keyword>
<dbReference type="EMBL" id="JADOES010000041">
    <property type="protein sequence ID" value="MBT9317235.1"/>
    <property type="molecule type" value="Genomic_DNA"/>
</dbReference>